<dbReference type="Proteomes" id="UP000515153">
    <property type="component" value="Chromosome I"/>
</dbReference>
<accession>A0A6P8B694</accession>
<evidence type="ECO:0000313" key="2">
    <source>
        <dbReference type="Proteomes" id="UP000515153"/>
    </source>
</evidence>
<name>A0A6P8B694_PYRGI</name>
<feature type="region of interest" description="Disordered" evidence="1">
    <location>
        <begin position="1"/>
        <end position="98"/>
    </location>
</feature>
<dbReference type="KEGG" id="pgri:PgNI_05404"/>
<evidence type="ECO:0000313" key="3">
    <source>
        <dbReference type="RefSeq" id="XP_030982722.1"/>
    </source>
</evidence>
<feature type="compositionally biased region" description="Basic and acidic residues" evidence="1">
    <location>
        <begin position="12"/>
        <end position="47"/>
    </location>
</feature>
<reference evidence="2 3" key="1">
    <citation type="journal article" date="2019" name="Mol. Biol. Evol.">
        <title>Blast fungal genomes show frequent chromosomal changes, gene gains and losses, and effector gene turnover.</title>
        <authorList>
            <person name="Gomez Luciano L.B."/>
            <person name="Jason Tsai I."/>
            <person name="Chuma I."/>
            <person name="Tosa Y."/>
            <person name="Chen Y.H."/>
            <person name="Li J.Y."/>
            <person name="Li M.Y."/>
            <person name="Jade Lu M.Y."/>
            <person name="Nakayashiki H."/>
            <person name="Li W.H."/>
        </authorList>
    </citation>
    <scope>NUCLEOTIDE SEQUENCE [LARGE SCALE GENOMIC DNA]</scope>
    <source>
        <strain evidence="2 3">NI907</strain>
    </source>
</reference>
<dbReference type="AlphaFoldDB" id="A0A6P8B694"/>
<sequence length="98" mass="11683">MVFADRKRRAKRKEEQRLEREAELSGERQKRADVSPEACDRMSDTRRRVTGGRTRQEEEEPEEEGRQAVTIVEERRDRRRGEQSDERTWDVATHGRGE</sequence>
<evidence type="ECO:0000256" key="1">
    <source>
        <dbReference type="SAM" id="MobiDB-lite"/>
    </source>
</evidence>
<reference evidence="3" key="3">
    <citation type="submission" date="2025-08" db="UniProtKB">
        <authorList>
            <consortium name="RefSeq"/>
        </authorList>
    </citation>
    <scope>IDENTIFICATION</scope>
    <source>
        <strain evidence="3">NI907</strain>
    </source>
</reference>
<feature type="compositionally biased region" description="Basic residues" evidence="1">
    <location>
        <begin position="1"/>
        <end position="11"/>
    </location>
</feature>
<feature type="compositionally biased region" description="Basic and acidic residues" evidence="1">
    <location>
        <begin position="72"/>
        <end position="98"/>
    </location>
</feature>
<keyword evidence="2" id="KW-1185">Reference proteome</keyword>
<gene>
    <name evidence="3" type="ORF">PgNI_05404</name>
</gene>
<reference evidence="3" key="2">
    <citation type="submission" date="2019-10" db="EMBL/GenBank/DDBJ databases">
        <authorList>
            <consortium name="NCBI Genome Project"/>
        </authorList>
    </citation>
    <scope>NUCLEOTIDE SEQUENCE</scope>
    <source>
        <strain evidence="3">NI907</strain>
    </source>
</reference>
<organism evidence="2 3">
    <name type="scientific">Pyricularia grisea</name>
    <name type="common">Crabgrass-specific blast fungus</name>
    <name type="synonym">Magnaporthe grisea</name>
    <dbReference type="NCBI Taxonomy" id="148305"/>
    <lineage>
        <taxon>Eukaryota</taxon>
        <taxon>Fungi</taxon>
        <taxon>Dikarya</taxon>
        <taxon>Ascomycota</taxon>
        <taxon>Pezizomycotina</taxon>
        <taxon>Sordariomycetes</taxon>
        <taxon>Sordariomycetidae</taxon>
        <taxon>Magnaporthales</taxon>
        <taxon>Pyriculariaceae</taxon>
        <taxon>Pyricularia</taxon>
    </lineage>
</organism>
<dbReference type="RefSeq" id="XP_030982722.1">
    <property type="nucleotide sequence ID" value="XM_031125435.1"/>
</dbReference>
<protein>
    <submittedName>
        <fullName evidence="3">Uncharacterized protein</fullName>
    </submittedName>
</protein>
<dbReference type="GeneID" id="41960344"/>
<proteinExistence type="predicted"/>